<proteinExistence type="predicted"/>
<keyword evidence="3" id="KW-1185">Reference proteome</keyword>
<dbReference type="OrthoDB" id="8441710at2"/>
<accession>A0A1I4EGS2</accession>
<keyword evidence="1" id="KW-0812">Transmembrane</keyword>
<reference evidence="2 3" key="1">
    <citation type="submission" date="2016-10" db="EMBL/GenBank/DDBJ databases">
        <authorList>
            <person name="de Groot N.N."/>
        </authorList>
    </citation>
    <scope>NUCLEOTIDE SEQUENCE [LARGE SCALE GENOMIC DNA]</scope>
    <source>
        <strain evidence="2 3">DSM 19981</strain>
    </source>
</reference>
<dbReference type="GO" id="GO:0015221">
    <property type="term" value="F:lipopolysaccharide transmembrane transporter activity"/>
    <property type="evidence" value="ECO:0007669"/>
    <property type="project" value="InterPro"/>
</dbReference>
<dbReference type="InterPro" id="IPR010664">
    <property type="entry name" value="LipoPS_assembly_LptC-rel"/>
</dbReference>
<keyword evidence="1" id="KW-1133">Transmembrane helix</keyword>
<feature type="transmembrane region" description="Helical" evidence="1">
    <location>
        <begin position="21"/>
        <end position="44"/>
    </location>
</feature>
<dbReference type="Gene3D" id="2.60.450.10">
    <property type="entry name" value="Lipopolysaccharide (LPS) transport protein A like domain"/>
    <property type="match status" value="1"/>
</dbReference>
<dbReference type="STRING" id="1123062.SAMN02745775_11610"/>
<sequence length="208" mass="22628">MLAPSRERRAPRPAELARRRIAVSIAKRVLPLAAVCLLAAIALWPEFDSAADRGRISFQRVMSARPDALRIVDPRYQGVDEQNRPYNVTATLATQAGNEDTVNLQAPRADLLMGDGTWIYIEARDGRYDRPRNQLDLVGRVTVHHDDGTQFVTEKAAVDLAAGAAMGNDPVAAQGPFGTLTAQGFRLIDRGQIVIFTGNARAVLEGGK</sequence>
<dbReference type="InterPro" id="IPR026265">
    <property type="entry name" value="LptC"/>
</dbReference>
<dbReference type="Proteomes" id="UP000199473">
    <property type="component" value="Unassembled WGS sequence"/>
</dbReference>
<name>A0A1I4EGS2_9PROT</name>
<dbReference type="GO" id="GO:0005886">
    <property type="term" value="C:plasma membrane"/>
    <property type="evidence" value="ECO:0007669"/>
    <property type="project" value="InterPro"/>
</dbReference>
<dbReference type="EMBL" id="FOSQ01000016">
    <property type="protein sequence ID" value="SFL04429.1"/>
    <property type="molecule type" value="Genomic_DNA"/>
</dbReference>
<keyword evidence="1" id="KW-0472">Membrane</keyword>
<organism evidence="2 3">
    <name type="scientific">Falsiroseomonas stagni DSM 19981</name>
    <dbReference type="NCBI Taxonomy" id="1123062"/>
    <lineage>
        <taxon>Bacteria</taxon>
        <taxon>Pseudomonadati</taxon>
        <taxon>Pseudomonadota</taxon>
        <taxon>Alphaproteobacteria</taxon>
        <taxon>Acetobacterales</taxon>
        <taxon>Roseomonadaceae</taxon>
        <taxon>Falsiroseomonas</taxon>
    </lineage>
</organism>
<evidence type="ECO:0000256" key="1">
    <source>
        <dbReference type="SAM" id="Phobius"/>
    </source>
</evidence>
<dbReference type="Pfam" id="PF06835">
    <property type="entry name" value="LptC"/>
    <property type="match status" value="1"/>
</dbReference>
<dbReference type="AlphaFoldDB" id="A0A1I4EGS2"/>
<evidence type="ECO:0000313" key="3">
    <source>
        <dbReference type="Proteomes" id="UP000199473"/>
    </source>
</evidence>
<dbReference type="NCBIfam" id="TIGR04409">
    <property type="entry name" value="LptC_YrbK"/>
    <property type="match status" value="1"/>
</dbReference>
<evidence type="ECO:0000313" key="2">
    <source>
        <dbReference type="EMBL" id="SFL04429.1"/>
    </source>
</evidence>
<gene>
    <name evidence="2" type="ORF">SAMN02745775_11610</name>
</gene>
<protein>
    <submittedName>
        <fullName evidence="2">Lipopolysaccharide export system protein LptC</fullName>
    </submittedName>
</protein>